<dbReference type="InterPro" id="IPR032466">
    <property type="entry name" value="Metal_Hydrolase"/>
</dbReference>
<dbReference type="PANTHER" id="PTHR11647:SF1">
    <property type="entry name" value="COLLAPSIN RESPONSE MEDIATOR PROTEIN"/>
    <property type="match status" value="1"/>
</dbReference>
<reference evidence="3" key="1">
    <citation type="journal article" date="2021" name="Syst. Appl. Microbiol.">
        <title>Roseomonas hellenica sp. nov., isolated from roots of wild-growing Alkanna tinctoria.</title>
        <authorList>
            <person name="Rat A."/>
            <person name="Naranjo H.D."/>
            <person name="Lebbe L."/>
            <person name="Cnockaert M."/>
            <person name="Krigas N."/>
            <person name="Grigoriadou K."/>
            <person name="Maloupa E."/>
            <person name="Willems A."/>
        </authorList>
    </citation>
    <scope>NUCLEOTIDE SEQUENCE [LARGE SCALE GENOMIC DNA]</scope>
    <source>
        <strain evidence="3">LMG 31523</strain>
    </source>
</reference>
<dbReference type="PANTHER" id="PTHR11647">
    <property type="entry name" value="HYDRANTOINASE/DIHYDROPYRIMIDINASE FAMILY MEMBER"/>
    <property type="match status" value="1"/>
</dbReference>
<feature type="domain" description="Amidohydrolase 3" evidence="1">
    <location>
        <begin position="47"/>
        <end position="551"/>
    </location>
</feature>
<accession>A0ABS5F2J6</accession>
<dbReference type="RefSeq" id="WP_211854574.1">
    <property type="nucleotide sequence ID" value="NZ_JAAGBB010000026.1"/>
</dbReference>
<dbReference type="SUPFAM" id="SSF51338">
    <property type="entry name" value="Composite domain of metallo-dependent hydrolases"/>
    <property type="match status" value="2"/>
</dbReference>
<dbReference type="InterPro" id="IPR050378">
    <property type="entry name" value="Metallo-dep_Hydrolases_sf"/>
</dbReference>
<protein>
    <submittedName>
        <fullName evidence="2">Amidohydrolase family protein</fullName>
    </submittedName>
</protein>
<dbReference type="InterPro" id="IPR011059">
    <property type="entry name" value="Metal-dep_hydrolase_composite"/>
</dbReference>
<dbReference type="Proteomes" id="UP001196870">
    <property type="component" value="Unassembled WGS sequence"/>
</dbReference>
<dbReference type="InterPro" id="IPR013108">
    <property type="entry name" value="Amidohydro_3"/>
</dbReference>
<dbReference type="Pfam" id="PF07969">
    <property type="entry name" value="Amidohydro_3"/>
    <property type="match status" value="1"/>
</dbReference>
<dbReference type="Gene3D" id="3.20.20.140">
    <property type="entry name" value="Metal-dependent hydrolases"/>
    <property type="match status" value="1"/>
</dbReference>
<dbReference type="SUPFAM" id="SSF51556">
    <property type="entry name" value="Metallo-dependent hydrolases"/>
    <property type="match status" value="1"/>
</dbReference>
<proteinExistence type="predicted"/>
<dbReference type="EMBL" id="JAAGBB010000026">
    <property type="protein sequence ID" value="MBR0666794.1"/>
    <property type="molecule type" value="Genomic_DNA"/>
</dbReference>
<evidence type="ECO:0000259" key="1">
    <source>
        <dbReference type="Pfam" id="PF07969"/>
    </source>
</evidence>
<sequence>MPEEVDILIRGGHVADGGGGEPVEADVAIRGDRIAAVGRRLSARGTEEIDARGLLVTPGFVDIHTHYDAQVTWAESVLSSSWNGVTTALIGNCGVGFAPCRPERRDMLVRLMEGVEDLPEVVLTEGLPWNWQSFPEYLEAIAARRYDLDVAAQVPHAALRVHVMGERGAEREPATETDREEMARLAVEGIRAGALGFSTSRAIAHKTLAGEPIPTLGAAEAELAAVARGIRALGEGWMQVISDFDEPDEEFALLQRVAALSGRPMTFSLLQRESRPGLWRDLLAKVSAANAEGTRMLAQVMGRPVGLMFGFELSQHPFLHRPSFKPIADLPFEARMARLRDPAFRDRLLAEETADPALRARHETWTRIFRLGDPPDYEPHPDTSVAAEAARRGVAPAALAYDWMMERDGRAILNRPLLNYADGDLDAIGEMLRHPHTVTGLGDGGAHVGYICDASATTHMLVHWARDRSRGAKLPLGFAVKRITRDNAMAVGLADRGLIAPGHKADVNVIDHGRLQLRVPEMRYDLPAGGKRLVQRADGYVATILSGQVTFRDGVSTGALPGRLVRGAQHPLA</sequence>
<comment type="caution">
    <text evidence="2">The sequence shown here is derived from an EMBL/GenBank/DDBJ whole genome shotgun (WGS) entry which is preliminary data.</text>
</comment>
<name>A0ABS5F2J6_9PROT</name>
<gene>
    <name evidence="2" type="ORF">GXW71_20710</name>
</gene>
<organism evidence="2 3">
    <name type="scientific">Plastoroseomonas hellenica</name>
    <dbReference type="NCBI Taxonomy" id="2687306"/>
    <lineage>
        <taxon>Bacteria</taxon>
        <taxon>Pseudomonadati</taxon>
        <taxon>Pseudomonadota</taxon>
        <taxon>Alphaproteobacteria</taxon>
        <taxon>Acetobacterales</taxon>
        <taxon>Acetobacteraceae</taxon>
        <taxon>Plastoroseomonas</taxon>
    </lineage>
</organism>
<evidence type="ECO:0000313" key="2">
    <source>
        <dbReference type="EMBL" id="MBR0666794.1"/>
    </source>
</evidence>
<keyword evidence="3" id="KW-1185">Reference proteome</keyword>
<evidence type="ECO:0000313" key="3">
    <source>
        <dbReference type="Proteomes" id="UP001196870"/>
    </source>
</evidence>